<feature type="domain" description="Siroheme decarboxylase NirL-like HTH" evidence="7">
    <location>
        <begin position="9"/>
        <end position="54"/>
    </location>
</feature>
<dbReference type="InterPro" id="IPR036390">
    <property type="entry name" value="WH_DNA-bd_sf"/>
</dbReference>
<feature type="domain" description="Siroheme decarboxylase AsnC-like ligand binding" evidence="6">
    <location>
        <begin position="67"/>
        <end position="132"/>
    </location>
</feature>
<dbReference type="Proteomes" id="UP000261704">
    <property type="component" value="Chromosome"/>
</dbReference>
<evidence type="ECO:0000256" key="4">
    <source>
        <dbReference type="ARBA" id="ARBA00023471"/>
    </source>
</evidence>
<dbReference type="RefSeq" id="WP_118944052.1">
    <property type="nucleotide sequence ID" value="NZ_CP032125.1"/>
</dbReference>
<gene>
    <name evidence="8" type="ORF">BAR1_16545</name>
</gene>
<sequence length="330" mass="36328">MAHTPDPVDQRLLDEWQRDFPLVSRPFASIGQVLGLNEDQVITRLDRLKAAGAISRIGATIRPNTIAASTLAAIAVPEKRLDEVAAIVGAEEGVNHSYLREHRLNLWFVATAPDDAALQASLERIENASGLPVLGFPLLRAFNIDLGFSLENPKAHKPDGGLRKTLSLDGTDRLIMQALTQGLLLVSHPFAMLADDLGLSETVVLNRIRRLSDAGYLTRVGVILRHRALGWRSNAMVVWQVPVDRIIPAGEALAALPGVTLCYQRQTVPDVWPYTLYCMIHARSRHEAMDTLTRATELPELQGVKHEVLFSTHCFKQTGAMIAHSRKAAQ</sequence>
<dbReference type="PANTHER" id="PTHR43413">
    <property type="entry name" value="TRANSCRIPTIONAL REGULATOR, ASNC FAMILY"/>
    <property type="match status" value="1"/>
</dbReference>
<evidence type="ECO:0000259" key="7">
    <source>
        <dbReference type="Pfam" id="PF22451"/>
    </source>
</evidence>
<name>A0A347UKM2_9RHOB</name>
<evidence type="ECO:0000313" key="9">
    <source>
        <dbReference type="Proteomes" id="UP000261704"/>
    </source>
</evidence>
<dbReference type="Gene3D" id="1.10.10.10">
    <property type="entry name" value="Winged helix-like DNA-binding domain superfamily/Winged helix DNA-binding domain"/>
    <property type="match status" value="1"/>
</dbReference>
<dbReference type="InterPro" id="IPR019888">
    <property type="entry name" value="Tscrpt_reg_AsnC-like"/>
</dbReference>
<dbReference type="GO" id="GO:0016829">
    <property type="term" value="F:lyase activity"/>
    <property type="evidence" value="ECO:0007669"/>
    <property type="project" value="UniProtKB-KW"/>
</dbReference>
<keyword evidence="1" id="KW-0456">Lyase</keyword>
<evidence type="ECO:0000256" key="2">
    <source>
        <dbReference type="ARBA" id="ARBA00023444"/>
    </source>
</evidence>
<comment type="catalytic activity">
    <reaction evidence="5">
        <text>siroheme + 2 H(+) = 12,18-didecarboxysiroheme + 2 CO2</text>
        <dbReference type="Rhea" id="RHEA:19093"/>
        <dbReference type="ChEBI" id="CHEBI:15378"/>
        <dbReference type="ChEBI" id="CHEBI:16526"/>
        <dbReference type="ChEBI" id="CHEBI:60052"/>
        <dbReference type="ChEBI" id="CHEBI:140497"/>
        <dbReference type="EC" id="4.1.1.111"/>
    </reaction>
</comment>
<dbReference type="KEGG" id="pamo:BAR1_16545"/>
<dbReference type="InterPro" id="IPR036388">
    <property type="entry name" value="WH-like_DNA-bd_sf"/>
</dbReference>
<dbReference type="EMBL" id="CP032125">
    <property type="protein sequence ID" value="AXX99400.1"/>
    <property type="molecule type" value="Genomic_DNA"/>
</dbReference>
<dbReference type="AlphaFoldDB" id="A0A347UKM2"/>
<reference evidence="8 9" key="1">
    <citation type="submission" date="2018-09" db="EMBL/GenBank/DDBJ databases">
        <title>Profundibacter amoris BAR1 gen. nov., sp. nov., a new member of the Roseobacter clade isolated at Lokis Castle Vent Field on the Arctic Mid-Oceanic Ridge.</title>
        <authorList>
            <person name="Le Moine Bauer S."/>
            <person name="Sjoeberg A.G."/>
            <person name="L'Haridon S."/>
            <person name="Stokke R."/>
            <person name="Roalkvam I."/>
            <person name="Steen I.H."/>
            <person name="Dahle H."/>
        </authorList>
    </citation>
    <scope>NUCLEOTIDE SEQUENCE [LARGE SCALE GENOMIC DNA]</scope>
    <source>
        <strain evidence="8 9">BAR1</strain>
    </source>
</reference>
<dbReference type="SMART" id="SM00344">
    <property type="entry name" value="HTH_ASNC"/>
    <property type="match status" value="1"/>
</dbReference>
<proteinExistence type="inferred from homology"/>
<accession>A0A347UKM2</accession>
<evidence type="ECO:0000256" key="1">
    <source>
        <dbReference type="ARBA" id="ARBA00023239"/>
    </source>
</evidence>
<feature type="domain" description="Siroheme decarboxylase AsnC-like ligand binding" evidence="6">
    <location>
        <begin position="229"/>
        <end position="316"/>
    </location>
</feature>
<evidence type="ECO:0000259" key="6">
    <source>
        <dbReference type="Pfam" id="PF17805"/>
    </source>
</evidence>
<dbReference type="InterPro" id="IPR040523">
    <property type="entry name" value="AsnC_trans_reg2"/>
</dbReference>
<dbReference type="OrthoDB" id="9806536at2"/>
<comment type="pathway">
    <text evidence="2">Porphyrin-containing compound metabolism.</text>
</comment>
<evidence type="ECO:0000256" key="3">
    <source>
        <dbReference type="ARBA" id="ARBA00023457"/>
    </source>
</evidence>
<keyword evidence="9" id="KW-1185">Reference proteome</keyword>
<comment type="similarity">
    <text evidence="3">Belongs to the Ahb/Nir family.</text>
</comment>
<organism evidence="8 9">
    <name type="scientific">Profundibacter amoris</name>
    <dbReference type="NCBI Taxonomy" id="2171755"/>
    <lineage>
        <taxon>Bacteria</taxon>
        <taxon>Pseudomonadati</taxon>
        <taxon>Pseudomonadota</taxon>
        <taxon>Alphaproteobacteria</taxon>
        <taxon>Rhodobacterales</taxon>
        <taxon>Paracoccaceae</taxon>
        <taxon>Profundibacter</taxon>
    </lineage>
</organism>
<dbReference type="Pfam" id="PF22451">
    <property type="entry name" value="NirdL-like_HTH"/>
    <property type="match status" value="2"/>
</dbReference>
<dbReference type="InterPro" id="IPR053953">
    <property type="entry name" value="NirdL-like_HTH"/>
</dbReference>
<dbReference type="InterPro" id="IPR050684">
    <property type="entry name" value="HTH-Siroheme_Decarb"/>
</dbReference>
<dbReference type="EC" id="4.1.1.111" evidence="4"/>
<dbReference type="SUPFAM" id="SSF46785">
    <property type="entry name" value="Winged helix' DNA-binding domain"/>
    <property type="match status" value="1"/>
</dbReference>
<evidence type="ECO:0000313" key="8">
    <source>
        <dbReference type="EMBL" id="AXX99400.1"/>
    </source>
</evidence>
<feature type="domain" description="Siroheme decarboxylase NirL-like HTH" evidence="7">
    <location>
        <begin position="172"/>
        <end position="216"/>
    </location>
</feature>
<dbReference type="Pfam" id="PF17805">
    <property type="entry name" value="AsnC_trans_reg2"/>
    <property type="match status" value="2"/>
</dbReference>
<dbReference type="Gene3D" id="3.30.70.3460">
    <property type="match status" value="2"/>
</dbReference>
<dbReference type="PANTHER" id="PTHR43413:SF1">
    <property type="entry name" value="SIROHEME DECARBOXYLASE NIRL SUBUNIT"/>
    <property type="match status" value="1"/>
</dbReference>
<protein>
    <recommendedName>
        <fullName evidence="4">siroheme decarboxylase</fullName>
        <ecNumber evidence="4">4.1.1.111</ecNumber>
    </recommendedName>
</protein>
<evidence type="ECO:0000256" key="5">
    <source>
        <dbReference type="ARBA" id="ARBA00048470"/>
    </source>
</evidence>